<feature type="domain" description="ILEI/PANDER" evidence="8">
    <location>
        <begin position="115"/>
        <end position="202"/>
    </location>
</feature>
<evidence type="ECO:0000256" key="2">
    <source>
        <dbReference type="ARBA" id="ARBA00010905"/>
    </source>
</evidence>
<dbReference type="CDD" id="cd13940">
    <property type="entry name" value="ILEI_FAM3C"/>
    <property type="match status" value="1"/>
</dbReference>
<reference evidence="9 10" key="1">
    <citation type="journal article" date="2024" name="Genome Biol. Evol.">
        <title>Chromosome-level genome assembly of the viviparous eelpout Zoarces viviparus.</title>
        <authorList>
            <person name="Fuhrmann N."/>
            <person name="Brasseur M.V."/>
            <person name="Bakowski C.E."/>
            <person name="Podsiadlowski L."/>
            <person name="Prost S."/>
            <person name="Krehenwinkel H."/>
            <person name="Mayer C."/>
        </authorList>
    </citation>
    <scope>NUCLEOTIDE SEQUENCE [LARGE SCALE GENOMIC DNA]</scope>
    <source>
        <strain evidence="9">NO-MEL_2022_Ind0_liver</strain>
    </source>
</reference>
<dbReference type="GO" id="GO:0030246">
    <property type="term" value="F:carbohydrate binding"/>
    <property type="evidence" value="ECO:0007669"/>
    <property type="project" value="UniProtKB-UniRule"/>
</dbReference>
<protein>
    <recommendedName>
        <fullName evidence="8">ILEI/PANDER domain-containing protein</fullName>
    </recommendedName>
</protein>
<proteinExistence type="inferred from homology"/>
<dbReference type="PANTHER" id="PTHR14592">
    <property type="entry name" value="UNCHARACTERIZED FAM3"/>
    <property type="match status" value="1"/>
</dbReference>
<keyword evidence="3" id="KW-0964">Secreted</keyword>
<evidence type="ECO:0000313" key="10">
    <source>
        <dbReference type="Proteomes" id="UP001488805"/>
    </source>
</evidence>
<dbReference type="GO" id="GO:0005576">
    <property type="term" value="C:extracellular region"/>
    <property type="evidence" value="ECO:0007669"/>
    <property type="project" value="UniProtKB-SubCell"/>
</dbReference>
<gene>
    <name evidence="9" type="ORF">VZT92_024047</name>
</gene>
<dbReference type="PROSITE" id="PS52031">
    <property type="entry name" value="GG_LECTIN"/>
    <property type="match status" value="1"/>
</dbReference>
<dbReference type="AlphaFoldDB" id="A0AAW1E0Z9"/>
<dbReference type="InterPro" id="IPR039477">
    <property type="entry name" value="ILEI/PANDER_dom"/>
</dbReference>
<dbReference type="InterPro" id="IPR039220">
    <property type="entry name" value="FAM3"/>
</dbReference>
<evidence type="ECO:0000256" key="3">
    <source>
        <dbReference type="ARBA" id="ARBA00022525"/>
    </source>
</evidence>
<evidence type="ECO:0000256" key="5">
    <source>
        <dbReference type="ARBA" id="ARBA00022734"/>
    </source>
</evidence>
<accession>A0AAW1E0Z9</accession>
<dbReference type="Pfam" id="PF15711">
    <property type="entry name" value="ILEI"/>
    <property type="match status" value="1"/>
</dbReference>
<comment type="caution">
    <text evidence="9">The sequence shown here is derived from an EMBL/GenBank/DDBJ whole genome shotgun (WGS) entry which is preliminary data.</text>
</comment>
<keyword evidence="4" id="KW-0732">Signal</keyword>
<comment type="subcellular location">
    <subcellularLocation>
        <location evidence="1">Secreted</location>
    </subcellularLocation>
</comment>
<organism evidence="9 10">
    <name type="scientific">Zoarces viviparus</name>
    <name type="common">Viviparous eelpout</name>
    <name type="synonym">Blennius viviparus</name>
    <dbReference type="NCBI Taxonomy" id="48416"/>
    <lineage>
        <taxon>Eukaryota</taxon>
        <taxon>Metazoa</taxon>
        <taxon>Chordata</taxon>
        <taxon>Craniata</taxon>
        <taxon>Vertebrata</taxon>
        <taxon>Euteleostomi</taxon>
        <taxon>Actinopterygii</taxon>
        <taxon>Neopterygii</taxon>
        <taxon>Teleostei</taxon>
        <taxon>Neoteleostei</taxon>
        <taxon>Acanthomorphata</taxon>
        <taxon>Eupercaria</taxon>
        <taxon>Perciformes</taxon>
        <taxon>Cottioidei</taxon>
        <taxon>Zoarcales</taxon>
        <taxon>Zoarcidae</taxon>
        <taxon>Zoarcinae</taxon>
        <taxon>Zoarces</taxon>
    </lineage>
</organism>
<evidence type="ECO:0000256" key="4">
    <source>
        <dbReference type="ARBA" id="ARBA00022729"/>
    </source>
</evidence>
<evidence type="ECO:0000256" key="7">
    <source>
        <dbReference type="PROSITE-ProRule" id="PRU01375"/>
    </source>
</evidence>
<dbReference type="Proteomes" id="UP001488805">
    <property type="component" value="Unassembled WGS sequence"/>
</dbReference>
<comment type="similarity">
    <text evidence="2">Belongs to the FAM3 family.</text>
</comment>
<keyword evidence="6" id="KW-1015">Disulfide bond</keyword>
<dbReference type="EMBL" id="JBCEZU010000575">
    <property type="protein sequence ID" value="KAK9516088.1"/>
    <property type="molecule type" value="Genomic_DNA"/>
</dbReference>
<keyword evidence="5 7" id="KW-0430">Lectin</keyword>
<evidence type="ECO:0000313" key="9">
    <source>
        <dbReference type="EMBL" id="KAK9516088.1"/>
    </source>
</evidence>
<evidence type="ECO:0000259" key="8">
    <source>
        <dbReference type="Pfam" id="PF15711"/>
    </source>
</evidence>
<dbReference type="InterPro" id="IPR039475">
    <property type="entry name" value="ILEI_FAM3C"/>
</dbReference>
<keyword evidence="10" id="KW-1185">Reference proteome</keyword>
<sequence length="239" mass="25915">MFRVGKTKMAIRSNFKGKVLWIMLVLVTAAVVMALILQKISSPSKAFKEDLRRSLSGGSETPKTSSKAGSCSIRDCPVDSFSFFIQSGAANVVAAKICLHNKLVLGTVLNNAGPGLNIVQMNGKTGEVMKTGSFNMYSDDVKPLIEFLKSIETGNVLLMASYDEPSTKLTEEARQLISELGSSSVKSLGFRDNWVFVGGKGASAQSNFEKYVKSDGAKNKYDGWPEIIELQGCIPRKLD</sequence>
<evidence type="ECO:0000256" key="6">
    <source>
        <dbReference type="ARBA" id="ARBA00023157"/>
    </source>
</evidence>
<name>A0AAW1E0Z9_ZOAVI</name>
<evidence type="ECO:0000256" key="1">
    <source>
        <dbReference type="ARBA" id="ARBA00004613"/>
    </source>
</evidence>